<evidence type="ECO:0000256" key="1">
    <source>
        <dbReference type="SAM" id="MobiDB-lite"/>
    </source>
</evidence>
<accession>A0ABR8TP78</accession>
<feature type="compositionally biased region" description="Basic and acidic residues" evidence="1">
    <location>
        <begin position="13"/>
        <end position="25"/>
    </location>
</feature>
<name>A0ABR8TP78_9PSED</name>
<proteinExistence type="predicted"/>
<dbReference type="RefSeq" id="WP_251836347.1">
    <property type="nucleotide sequence ID" value="NZ_JACSQG010000004.1"/>
</dbReference>
<dbReference type="Proteomes" id="UP000611945">
    <property type="component" value="Unassembled WGS sequence"/>
</dbReference>
<dbReference type="EMBL" id="JACSQG010000004">
    <property type="protein sequence ID" value="MBD7977573.1"/>
    <property type="molecule type" value="Genomic_DNA"/>
</dbReference>
<feature type="region of interest" description="Disordered" evidence="1">
    <location>
        <begin position="1"/>
        <end position="91"/>
    </location>
</feature>
<evidence type="ECO:0000313" key="3">
    <source>
        <dbReference type="Proteomes" id="UP000611945"/>
    </source>
</evidence>
<organism evidence="2 3">
    <name type="scientific">Serpens gallinarum</name>
    <dbReference type="NCBI Taxonomy" id="2763075"/>
    <lineage>
        <taxon>Bacteria</taxon>
        <taxon>Pseudomonadati</taxon>
        <taxon>Pseudomonadota</taxon>
        <taxon>Gammaproteobacteria</taxon>
        <taxon>Pseudomonadales</taxon>
        <taxon>Pseudomonadaceae</taxon>
        <taxon>Pseudomonas</taxon>
    </lineage>
</organism>
<gene>
    <name evidence="2" type="ORF">H9642_10270</name>
</gene>
<feature type="compositionally biased region" description="Basic and acidic residues" evidence="1">
    <location>
        <begin position="74"/>
        <end position="91"/>
    </location>
</feature>
<sequence>MSVLPQFDIRGQGGDRDNEDVERGPETGQPLEDADEPEVLPDDPDIAITETDIPSGVDRANVNVEDLPGADEGEIPRTRNEDGEREEVSPG</sequence>
<protein>
    <submittedName>
        <fullName evidence="2">Uncharacterized protein</fullName>
    </submittedName>
</protein>
<comment type="caution">
    <text evidence="2">The sequence shown here is derived from an EMBL/GenBank/DDBJ whole genome shotgun (WGS) entry which is preliminary data.</text>
</comment>
<keyword evidence="3" id="KW-1185">Reference proteome</keyword>
<feature type="compositionally biased region" description="Acidic residues" evidence="1">
    <location>
        <begin position="32"/>
        <end position="45"/>
    </location>
</feature>
<evidence type="ECO:0000313" key="2">
    <source>
        <dbReference type="EMBL" id="MBD7977573.1"/>
    </source>
</evidence>
<reference evidence="2 3" key="1">
    <citation type="submission" date="2020-08" db="EMBL/GenBank/DDBJ databases">
        <title>A Genomic Blueprint of the Chicken Gut Microbiome.</title>
        <authorList>
            <person name="Gilroy R."/>
            <person name="Ravi A."/>
            <person name="Getino M."/>
            <person name="Pursley I."/>
            <person name="Horton D.L."/>
            <person name="Alikhan N.-F."/>
            <person name="Baker D."/>
            <person name="Gharbi K."/>
            <person name="Hall N."/>
            <person name="Watson M."/>
            <person name="Adriaenssens E.M."/>
            <person name="Foster-Nyarko E."/>
            <person name="Jarju S."/>
            <person name="Secka A."/>
            <person name="Antonio M."/>
            <person name="Oren A."/>
            <person name="Chaudhuri R."/>
            <person name="La Ragione R.M."/>
            <person name="Hildebrand F."/>
            <person name="Pallen M.J."/>
        </authorList>
    </citation>
    <scope>NUCLEOTIDE SEQUENCE [LARGE SCALE GENOMIC DNA]</scope>
    <source>
        <strain evidence="2 3">Sa2CUA2</strain>
    </source>
</reference>